<proteinExistence type="predicted"/>
<evidence type="ECO:0000313" key="2">
    <source>
        <dbReference type="Proteomes" id="UP000318582"/>
    </source>
</evidence>
<sequence>MALSALGAHAPPTRKLYGRLTWIALALTTQLCLLLTLSYNPNALTQIVSKHFWSADGDAHSTSEDEWSSMPELPPENAAQQVANDHAGSASDWREATDGVQPIRRPTRAGRKKIYPTTLRERSWSLPHPDQPTSLCGDEGHLPTAADLASITDHDGKGAIIIPSLNHHDIVSSANGADTQIVLSSERPLCAWLVVVDWGDGVAATPYHNPDPIAERDFPPTISNWPPDSVEIRATGENYTLPIYADRDFLVIRGRPSEVAYRLYNVTLDLKDPDSYEIDAVLEYTDYLWNYEVSEHVFWAPSSLPILINRHSLQHLPQLRLTTAPETHAQLTHQSYGALPPCGNGNHRGRWVPAAHLDPTPSLRMHVPRDGEEITDEMPLLLKSYSDRVWVPYSCRYHARTYAVWKDRCIAPRHPFIHMFGDSNIRRGVKAFASGGRWCKDWYEENSPACQCTDWHLDIDGLQPDRPDNVLTVAGGDDEPALDEAYVYTFLWKGLNSWGPDWNMALNASDQRIRIAAINQHLADRPPTVVIVSLTNWDAAYGSYAEFSESLPTFIELLRKTYYDRGIPLVWRAGQYFGGRADTTSTGVQRRKFSRMRVLAFNELAERTLVDELDAAVWDVHALGNANDAQARARAAQCNSGHAGRDVVDVENGILLNLLCNE</sequence>
<reference evidence="1 2" key="1">
    <citation type="journal article" date="2019" name="Sci. Rep.">
        <title>Comparative genomics of chytrid fungi reveal insights into the obligate biotrophic and pathogenic lifestyle of Synchytrium endobioticum.</title>
        <authorList>
            <person name="van de Vossenberg B.T.L.H."/>
            <person name="Warris S."/>
            <person name="Nguyen H.D.T."/>
            <person name="van Gent-Pelzer M.P.E."/>
            <person name="Joly D.L."/>
            <person name="van de Geest H.C."/>
            <person name="Bonants P.J.M."/>
            <person name="Smith D.S."/>
            <person name="Levesque C.A."/>
            <person name="van der Lee T.A.J."/>
        </authorList>
    </citation>
    <scope>NUCLEOTIDE SEQUENCE [LARGE SCALE GENOMIC DNA]</scope>
    <source>
        <strain evidence="1 2">CBS 809.83</strain>
    </source>
</reference>
<keyword evidence="2" id="KW-1185">Reference proteome</keyword>
<comment type="caution">
    <text evidence="1">The sequence shown here is derived from an EMBL/GenBank/DDBJ whole genome shotgun (WGS) entry which is preliminary data.</text>
</comment>
<organism evidence="1 2">
    <name type="scientific">Powellomyces hirtus</name>
    <dbReference type="NCBI Taxonomy" id="109895"/>
    <lineage>
        <taxon>Eukaryota</taxon>
        <taxon>Fungi</taxon>
        <taxon>Fungi incertae sedis</taxon>
        <taxon>Chytridiomycota</taxon>
        <taxon>Chytridiomycota incertae sedis</taxon>
        <taxon>Chytridiomycetes</taxon>
        <taxon>Spizellomycetales</taxon>
        <taxon>Powellomycetaceae</taxon>
        <taxon>Powellomyces</taxon>
    </lineage>
</organism>
<dbReference type="Proteomes" id="UP000318582">
    <property type="component" value="Unassembled WGS sequence"/>
</dbReference>
<name>A0A507DYN3_9FUNG</name>
<dbReference type="AlphaFoldDB" id="A0A507DYN3"/>
<accession>A0A507DYN3</accession>
<protein>
    <submittedName>
        <fullName evidence="1">Uncharacterized protein</fullName>
    </submittedName>
</protein>
<dbReference type="EMBL" id="QEAQ01000073">
    <property type="protein sequence ID" value="TPX56482.1"/>
    <property type="molecule type" value="Genomic_DNA"/>
</dbReference>
<gene>
    <name evidence="1" type="ORF">PhCBS80983_g04498</name>
</gene>
<evidence type="ECO:0000313" key="1">
    <source>
        <dbReference type="EMBL" id="TPX56482.1"/>
    </source>
</evidence>